<dbReference type="EMBL" id="BLXT01001819">
    <property type="protein sequence ID" value="GFN87928.1"/>
    <property type="molecule type" value="Genomic_DNA"/>
</dbReference>
<feature type="chain" id="PRO_5043472632" evidence="2">
    <location>
        <begin position="17"/>
        <end position="92"/>
    </location>
</feature>
<feature type="compositionally biased region" description="Low complexity" evidence="1">
    <location>
        <begin position="24"/>
        <end position="37"/>
    </location>
</feature>
<evidence type="ECO:0000256" key="1">
    <source>
        <dbReference type="SAM" id="MobiDB-lite"/>
    </source>
</evidence>
<accession>A0AAV3YY09</accession>
<feature type="compositionally biased region" description="Basic and acidic residues" evidence="1">
    <location>
        <begin position="38"/>
        <end position="52"/>
    </location>
</feature>
<dbReference type="AlphaFoldDB" id="A0AAV3YY09"/>
<evidence type="ECO:0000313" key="4">
    <source>
        <dbReference type="Proteomes" id="UP000735302"/>
    </source>
</evidence>
<reference evidence="3 4" key="1">
    <citation type="journal article" date="2021" name="Elife">
        <title>Chloroplast acquisition without the gene transfer in kleptoplastic sea slugs, Plakobranchus ocellatus.</title>
        <authorList>
            <person name="Maeda T."/>
            <person name="Takahashi S."/>
            <person name="Yoshida T."/>
            <person name="Shimamura S."/>
            <person name="Takaki Y."/>
            <person name="Nagai Y."/>
            <person name="Toyoda A."/>
            <person name="Suzuki Y."/>
            <person name="Arimoto A."/>
            <person name="Ishii H."/>
            <person name="Satoh N."/>
            <person name="Nishiyama T."/>
            <person name="Hasebe M."/>
            <person name="Maruyama T."/>
            <person name="Minagawa J."/>
            <person name="Obokata J."/>
            <person name="Shigenobu S."/>
        </authorList>
    </citation>
    <scope>NUCLEOTIDE SEQUENCE [LARGE SCALE GENOMIC DNA]</scope>
</reference>
<evidence type="ECO:0000256" key="2">
    <source>
        <dbReference type="SAM" id="SignalP"/>
    </source>
</evidence>
<gene>
    <name evidence="3" type="ORF">PoB_001443400</name>
</gene>
<evidence type="ECO:0000313" key="3">
    <source>
        <dbReference type="EMBL" id="GFN87928.1"/>
    </source>
</evidence>
<comment type="caution">
    <text evidence="3">The sequence shown here is derived from an EMBL/GenBank/DDBJ whole genome shotgun (WGS) entry which is preliminary data.</text>
</comment>
<name>A0AAV3YY09_9GAST</name>
<keyword evidence="4" id="KW-1185">Reference proteome</keyword>
<organism evidence="3 4">
    <name type="scientific">Plakobranchus ocellatus</name>
    <dbReference type="NCBI Taxonomy" id="259542"/>
    <lineage>
        <taxon>Eukaryota</taxon>
        <taxon>Metazoa</taxon>
        <taxon>Spiralia</taxon>
        <taxon>Lophotrochozoa</taxon>
        <taxon>Mollusca</taxon>
        <taxon>Gastropoda</taxon>
        <taxon>Heterobranchia</taxon>
        <taxon>Euthyneura</taxon>
        <taxon>Panpulmonata</taxon>
        <taxon>Sacoglossa</taxon>
        <taxon>Placobranchoidea</taxon>
        <taxon>Plakobranchidae</taxon>
        <taxon>Plakobranchus</taxon>
    </lineage>
</organism>
<proteinExistence type="predicted"/>
<feature type="signal peptide" evidence="2">
    <location>
        <begin position="1"/>
        <end position="16"/>
    </location>
</feature>
<keyword evidence="2" id="KW-0732">Signal</keyword>
<dbReference type="Proteomes" id="UP000735302">
    <property type="component" value="Unassembled WGS sequence"/>
</dbReference>
<sequence length="92" mass="10120">MVVVWIALGIVYSLHTTDFQTLRQARAPAPGQRPRQRAAADLKNDDPTPEDSRVNMAAARNTLEFQSGRQKHSGVCLAAAKPALESVWRPPD</sequence>
<protein>
    <submittedName>
        <fullName evidence="3">Uncharacterized protein</fullName>
    </submittedName>
</protein>
<feature type="region of interest" description="Disordered" evidence="1">
    <location>
        <begin position="24"/>
        <end position="52"/>
    </location>
</feature>